<dbReference type="Pfam" id="PF00397">
    <property type="entry name" value="WW"/>
    <property type="match status" value="1"/>
</dbReference>
<dbReference type="GeneID" id="107107087"/>
<protein>
    <submittedName>
        <fullName evidence="3">Pleckstrin homology domain-containing family A member 7-like</fullName>
    </submittedName>
</protein>
<dbReference type="Proteomes" id="UP000694871">
    <property type="component" value="Unplaced"/>
</dbReference>
<dbReference type="InterPro" id="IPR001202">
    <property type="entry name" value="WW_dom"/>
</dbReference>
<name>A0ABM1JMW6_GEKJA</name>
<dbReference type="SUPFAM" id="SSF51045">
    <property type="entry name" value="WW domain"/>
    <property type="match status" value="2"/>
</dbReference>
<dbReference type="PROSITE" id="PS50020">
    <property type="entry name" value="WW_DOMAIN_2"/>
    <property type="match status" value="1"/>
</dbReference>
<dbReference type="SMART" id="SM00456">
    <property type="entry name" value="WW"/>
    <property type="match status" value="1"/>
</dbReference>
<dbReference type="PROSITE" id="PS01159">
    <property type="entry name" value="WW_DOMAIN_1"/>
    <property type="match status" value="1"/>
</dbReference>
<organism evidence="2 3">
    <name type="scientific">Gekko japonicus</name>
    <name type="common">Schlegel's Japanese gecko</name>
    <dbReference type="NCBI Taxonomy" id="146911"/>
    <lineage>
        <taxon>Eukaryota</taxon>
        <taxon>Metazoa</taxon>
        <taxon>Chordata</taxon>
        <taxon>Craniata</taxon>
        <taxon>Vertebrata</taxon>
        <taxon>Euteleostomi</taxon>
        <taxon>Lepidosauria</taxon>
        <taxon>Squamata</taxon>
        <taxon>Bifurcata</taxon>
        <taxon>Gekkota</taxon>
        <taxon>Gekkonidae</taxon>
        <taxon>Gekkoninae</taxon>
        <taxon>Gekko</taxon>
    </lineage>
</organism>
<dbReference type="InterPro" id="IPR036020">
    <property type="entry name" value="WW_dom_sf"/>
</dbReference>
<keyword evidence="2" id="KW-1185">Reference proteome</keyword>
<evidence type="ECO:0000313" key="3">
    <source>
        <dbReference type="RefSeq" id="XP_015262803.1"/>
    </source>
</evidence>
<accession>A0ABM1JMW6</accession>
<reference evidence="3" key="1">
    <citation type="submission" date="2025-08" db="UniProtKB">
        <authorList>
            <consortium name="RefSeq"/>
        </authorList>
    </citation>
    <scope>IDENTIFICATION</scope>
</reference>
<dbReference type="RefSeq" id="XP_015262803.1">
    <property type="nucleotide sequence ID" value="XM_015407317.1"/>
</dbReference>
<dbReference type="Gene3D" id="2.20.70.10">
    <property type="match status" value="2"/>
</dbReference>
<feature type="domain" description="WW" evidence="1">
    <location>
        <begin position="9"/>
        <end position="42"/>
    </location>
</feature>
<evidence type="ECO:0000313" key="2">
    <source>
        <dbReference type="Proteomes" id="UP000694871"/>
    </source>
</evidence>
<evidence type="ECO:0000259" key="1">
    <source>
        <dbReference type="PROSITE" id="PS50020"/>
    </source>
</evidence>
<sequence length="93" mass="10641">MATEDVDWLDLPGRWTYGVCSDGRIFFVNDETKSTCWTHPSSGCSIQSGHFTWSEMPKGWEMDTTPQGAIFFIKITTGQLRLDGTSYHHHHNF</sequence>
<gene>
    <name evidence="3" type="primary">LOC107107087</name>
</gene>
<proteinExistence type="predicted"/>